<dbReference type="InterPro" id="IPR011009">
    <property type="entry name" value="Kinase-like_dom_sf"/>
</dbReference>
<dbReference type="Proteomes" id="UP000245697">
    <property type="component" value="Unassembled WGS sequence"/>
</dbReference>
<dbReference type="PANTHER" id="PTHR21310:SF15">
    <property type="entry name" value="AMINOGLYCOSIDE PHOSPHOTRANSFERASE DOMAIN-CONTAINING PROTEIN"/>
    <property type="match status" value="1"/>
</dbReference>
<dbReference type="InterPro" id="IPR002575">
    <property type="entry name" value="Aminoglycoside_PTrfase"/>
</dbReference>
<name>A0A316F585_9ACTN</name>
<dbReference type="PANTHER" id="PTHR21310">
    <property type="entry name" value="AMINOGLYCOSIDE PHOSPHOTRANSFERASE-RELATED-RELATED"/>
    <property type="match status" value="1"/>
</dbReference>
<dbReference type="SUPFAM" id="SSF56112">
    <property type="entry name" value="Protein kinase-like (PK-like)"/>
    <property type="match status" value="1"/>
</dbReference>
<reference evidence="2 3" key="1">
    <citation type="submission" date="2018-05" db="EMBL/GenBank/DDBJ databases">
        <title>Genomic Encyclopedia of Archaeal and Bacterial Type Strains, Phase II (KMG-II): from individual species to whole genera.</title>
        <authorList>
            <person name="Goeker M."/>
        </authorList>
    </citation>
    <scope>NUCLEOTIDE SEQUENCE [LARGE SCALE GENOMIC DNA]</scope>
    <source>
        <strain evidence="2 3">DSM 45184</strain>
    </source>
</reference>
<proteinExistence type="predicted"/>
<evidence type="ECO:0000313" key="3">
    <source>
        <dbReference type="Proteomes" id="UP000245697"/>
    </source>
</evidence>
<protein>
    <submittedName>
        <fullName evidence="2">Hygromycin-B 7''-O-kinase</fullName>
    </submittedName>
</protein>
<comment type="caution">
    <text evidence="2">The sequence shown here is derived from an EMBL/GenBank/DDBJ whole genome shotgun (WGS) entry which is preliminary data.</text>
</comment>
<evidence type="ECO:0000313" key="2">
    <source>
        <dbReference type="EMBL" id="PWK41175.1"/>
    </source>
</evidence>
<dbReference type="GO" id="GO:0016301">
    <property type="term" value="F:kinase activity"/>
    <property type="evidence" value="ECO:0007669"/>
    <property type="project" value="UniProtKB-KW"/>
</dbReference>
<dbReference type="Gene3D" id="3.90.1200.10">
    <property type="match status" value="1"/>
</dbReference>
<evidence type="ECO:0000259" key="1">
    <source>
        <dbReference type="Pfam" id="PF01636"/>
    </source>
</evidence>
<dbReference type="AlphaFoldDB" id="A0A316F585"/>
<organism evidence="2 3">
    <name type="scientific">Actinoplanes xinjiangensis</name>
    <dbReference type="NCBI Taxonomy" id="512350"/>
    <lineage>
        <taxon>Bacteria</taxon>
        <taxon>Bacillati</taxon>
        <taxon>Actinomycetota</taxon>
        <taxon>Actinomycetes</taxon>
        <taxon>Micromonosporales</taxon>
        <taxon>Micromonosporaceae</taxon>
        <taxon>Actinoplanes</taxon>
    </lineage>
</organism>
<keyword evidence="2" id="KW-0418">Kinase</keyword>
<dbReference type="EMBL" id="QGGR01000017">
    <property type="protein sequence ID" value="PWK41175.1"/>
    <property type="molecule type" value="Genomic_DNA"/>
</dbReference>
<dbReference type="InterPro" id="IPR016259">
    <property type="entry name" value="Hygromycin-B_Kinase"/>
</dbReference>
<keyword evidence="2" id="KW-0808">Transferase</keyword>
<dbReference type="Pfam" id="PF01636">
    <property type="entry name" value="APH"/>
    <property type="match status" value="1"/>
</dbReference>
<accession>A0A316F585</accession>
<sequence>MWFVPLRMGVGNAVRRRIAGHYGRSVPRLPVAGSAEAFDALDEGALRPGADALLRDLGVDPAGAERFASGSLPVYACGELVLKLFPQVYRSEFPVESAVLRSVHGRLPIATPRVVAAGERDGWGYVLMSRMPGVPLTGVWNRIPPGDRDRLADDLGTAVAQLHALPLPELDGWWPADWDEFVAGQRAGCVARQRSRGLDGAWLERIPEALDVDLSDRRRVLLHTEIMRDHLLVSPGPDGRWRFSGLIDFEPAMRGAPEYEFVGVGCFVAEGDGRFLGRFLRAYGHPADDGFPRRMMAWSLLHYFSNLPAWMKRLPAGSSFDELAARWFGVA</sequence>
<keyword evidence="3" id="KW-1185">Reference proteome</keyword>
<dbReference type="PIRSF" id="PIRSF000707">
    <property type="entry name" value="Hygromycin-B_kinase"/>
    <property type="match status" value="1"/>
</dbReference>
<dbReference type="InterPro" id="IPR051678">
    <property type="entry name" value="AGP_Transferase"/>
</dbReference>
<feature type="domain" description="Aminoglycoside phosphotransferase" evidence="1">
    <location>
        <begin position="67"/>
        <end position="289"/>
    </location>
</feature>
<gene>
    <name evidence="2" type="ORF">BC793_11742</name>
</gene>
<dbReference type="CDD" id="cd05120">
    <property type="entry name" value="APH_ChoK_like"/>
    <property type="match status" value="1"/>
</dbReference>